<dbReference type="InterPro" id="IPR021245">
    <property type="entry name" value="DUF2790"/>
</dbReference>
<dbReference type="Proteomes" id="UP000198985">
    <property type="component" value="Unassembled WGS sequence"/>
</dbReference>
<proteinExistence type="predicted"/>
<dbReference type="RefSeq" id="WP_084321542.1">
    <property type="nucleotide sequence ID" value="NZ_FNTY01000002.1"/>
</dbReference>
<keyword evidence="1" id="KW-0732">Signal</keyword>
<organism evidence="2 3">
    <name type="scientific">Pseudomonas migulae</name>
    <dbReference type="NCBI Taxonomy" id="78543"/>
    <lineage>
        <taxon>Bacteria</taxon>
        <taxon>Pseudomonadati</taxon>
        <taxon>Pseudomonadota</taxon>
        <taxon>Gammaproteobacteria</taxon>
        <taxon>Pseudomonadales</taxon>
        <taxon>Pseudomonadaceae</taxon>
        <taxon>Pseudomonas</taxon>
    </lineage>
</organism>
<reference evidence="2 3" key="1">
    <citation type="submission" date="2016-10" db="EMBL/GenBank/DDBJ databases">
        <authorList>
            <person name="de Groot N.N."/>
        </authorList>
    </citation>
    <scope>NUCLEOTIDE SEQUENCE [LARGE SCALE GENOMIC DNA]</scope>
    <source>
        <strain evidence="2 3">BS3662</strain>
    </source>
</reference>
<feature type="signal peptide" evidence="1">
    <location>
        <begin position="1"/>
        <end position="24"/>
    </location>
</feature>
<dbReference type="AlphaFoldDB" id="A0A1H5L121"/>
<dbReference type="Pfam" id="PF10976">
    <property type="entry name" value="DUF2790"/>
    <property type="match status" value="1"/>
</dbReference>
<protein>
    <recommendedName>
        <fullName evidence="4">DUF2790 domain-containing protein</fullName>
    </recommendedName>
</protein>
<feature type="chain" id="PRO_5011587523" description="DUF2790 domain-containing protein" evidence="1">
    <location>
        <begin position="25"/>
        <end position="87"/>
    </location>
</feature>
<sequence>MIRNKLFAAGFFAILNVAAFSAHADVQTPAQTYAAGTHLDIKKVVSTVEDGGSHCGVVNARMTYLDSSGTQKVLDYSKFAECGNQGG</sequence>
<gene>
    <name evidence="2" type="ORF">SAMN04490194_3638</name>
</gene>
<evidence type="ECO:0000313" key="2">
    <source>
        <dbReference type="EMBL" id="SEE70829.1"/>
    </source>
</evidence>
<evidence type="ECO:0000313" key="3">
    <source>
        <dbReference type="Proteomes" id="UP000198985"/>
    </source>
</evidence>
<dbReference type="Gene3D" id="2.30.140.50">
    <property type="entry name" value="Protein of unknown function DUF2790"/>
    <property type="match status" value="1"/>
</dbReference>
<evidence type="ECO:0008006" key="4">
    <source>
        <dbReference type="Google" id="ProtNLM"/>
    </source>
</evidence>
<accession>A0A1H5L121</accession>
<evidence type="ECO:0000256" key="1">
    <source>
        <dbReference type="SAM" id="SignalP"/>
    </source>
</evidence>
<name>A0A1H5L121_9PSED</name>
<dbReference type="EMBL" id="FNTY01000002">
    <property type="protein sequence ID" value="SEE70829.1"/>
    <property type="molecule type" value="Genomic_DNA"/>
</dbReference>